<organism evidence="3 4">
    <name type="scientific">Arsenicicoccus piscis</name>
    <dbReference type="NCBI Taxonomy" id="673954"/>
    <lineage>
        <taxon>Bacteria</taxon>
        <taxon>Bacillati</taxon>
        <taxon>Actinomycetota</taxon>
        <taxon>Actinomycetes</taxon>
        <taxon>Micrococcales</taxon>
        <taxon>Intrasporangiaceae</taxon>
        <taxon>Arsenicicoccus</taxon>
    </lineage>
</organism>
<reference evidence="4" key="1">
    <citation type="journal article" date="2019" name="Int. J. Syst. Evol. Microbiol.">
        <title>The Global Catalogue of Microorganisms (GCM) 10K type strain sequencing project: providing services to taxonomists for standard genome sequencing and annotation.</title>
        <authorList>
            <consortium name="The Broad Institute Genomics Platform"/>
            <consortium name="The Broad Institute Genome Sequencing Center for Infectious Disease"/>
            <person name="Wu L."/>
            <person name="Ma J."/>
        </authorList>
    </citation>
    <scope>NUCLEOTIDE SEQUENCE [LARGE SCALE GENOMIC DNA]</scope>
    <source>
        <strain evidence="4">NBRC 105830</strain>
    </source>
</reference>
<evidence type="ECO:0000256" key="2">
    <source>
        <dbReference type="SAM" id="SignalP"/>
    </source>
</evidence>
<evidence type="ECO:0008006" key="5">
    <source>
        <dbReference type="Google" id="ProtNLM"/>
    </source>
</evidence>
<keyword evidence="4" id="KW-1185">Reference proteome</keyword>
<name>A0ABQ6HSQ5_9MICO</name>
<feature type="region of interest" description="Disordered" evidence="1">
    <location>
        <begin position="142"/>
        <end position="186"/>
    </location>
</feature>
<comment type="caution">
    <text evidence="3">The sequence shown here is derived from an EMBL/GenBank/DDBJ whole genome shotgun (WGS) entry which is preliminary data.</text>
</comment>
<dbReference type="EMBL" id="BSUJ01000001">
    <property type="protein sequence ID" value="GMA20569.1"/>
    <property type="molecule type" value="Genomic_DNA"/>
</dbReference>
<evidence type="ECO:0000256" key="1">
    <source>
        <dbReference type="SAM" id="MobiDB-lite"/>
    </source>
</evidence>
<accession>A0ABQ6HSQ5</accession>
<keyword evidence="2" id="KW-0732">Signal</keyword>
<sequence length="186" mass="18753">MGATVLGAAALLGISGCGTAAQAGAAAVVNDHVISDQAVQKAAAELSQGTQDGQSFSPSEVVTGLVIGQFALPEAAKLGKGVSADMAKSYLPKLTDPSPEALDYVRTVVAIRNLDANAQRSLVQQMKDASISVNPRYGTFDPGAFDSNGSPLVPESRNWLKPTANPTTAPAPAPEGGATPAPTTAP</sequence>
<feature type="compositionally biased region" description="Low complexity" evidence="1">
    <location>
        <begin position="162"/>
        <end position="186"/>
    </location>
</feature>
<evidence type="ECO:0000313" key="4">
    <source>
        <dbReference type="Proteomes" id="UP001157109"/>
    </source>
</evidence>
<proteinExistence type="predicted"/>
<dbReference type="RefSeq" id="WP_241444121.1">
    <property type="nucleotide sequence ID" value="NZ_BSUJ01000001.1"/>
</dbReference>
<dbReference type="Proteomes" id="UP001157109">
    <property type="component" value="Unassembled WGS sequence"/>
</dbReference>
<evidence type="ECO:0000313" key="3">
    <source>
        <dbReference type="EMBL" id="GMA20569.1"/>
    </source>
</evidence>
<feature type="signal peptide" evidence="2">
    <location>
        <begin position="1"/>
        <end position="20"/>
    </location>
</feature>
<protein>
    <recommendedName>
        <fullName evidence="5">Lipoprotein</fullName>
    </recommendedName>
</protein>
<feature type="chain" id="PRO_5046614325" description="Lipoprotein" evidence="2">
    <location>
        <begin position="21"/>
        <end position="186"/>
    </location>
</feature>
<gene>
    <name evidence="3" type="ORF">GCM10025862_25900</name>
</gene>